<keyword evidence="2" id="KW-1185">Reference proteome</keyword>
<accession>A0A6S7B134</accession>
<protein>
    <submittedName>
        <fullName evidence="1">Uncharacterized protein</fullName>
    </submittedName>
</protein>
<gene>
    <name evidence="1" type="ORF">LMG28138_01751</name>
</gene>
<dbReference type="EMBL" id="CADIKM010000006">
    <property type="protein sequence ID" value="CAB3784157.1"/>
    <property type="molecule type" value="Genomic_DNA"/>
</dbReference>
<evidence type="ECO:0000313" key="2">
    <source>
        <dbReference type="Proteomes" id="UP000494115"/>
    </source>
</evidence>
<organism evidence="1 2">
    <name type="scientific">Pararobbsia alpina</name>
    <dbReference type="NCBI Taxonomy" id="621374"/>
    <lineage>
        <taxon>Bacteria</taxon>
        <taxon>Pseudomonadati</taxon>
        <taxon>Pseudomonadota</taxon>
        <taxon>Betaproteobacteria</taxon>
        <taxon>Burkholderiales</taxon>
        <taxon>Burkholderiaceae</taxon>
        <taxon>Pararobbsia</taxon>
    </lineage>
</organism>
<sequence length="143" mass="14923">MEVKYGEGATEFGPGVSIEMTGDEVATAIDAYLVAHSVHVNGPRTVTVNGALCRAGRVYVDPIGFVIADGERFCGRGPERIGTSIESAIQNVVDAVHHSISNASNGVAVFEAGELETALREFAAEILRGAGVVVKDAPLVRAE</sequence>
<dbReference type="RefSeq" id="WP_175104365.1">
    <property type="nucleotide sequence ID" value="NZ_CADIKM010000006.1"/>
</dbReference>
<evidence type="ECO:0000313" key="1">
    <source>
        <dbReference type="EMBL" id="CAB3784157.1"/>
    </source>
</evidence>
<name>A0A6S7B134_9BURK</name>
<dbReference type="Proteomes" id="UP000494115">
    <property type="component" value="Unassembled WGS sequence"/>
</dbReference>
<dbReference type="AlphaFoldDB" id="A0A6S7B134"/>
<proteinExistence type="predicted"/>
<reference evidence="1 2" key="1">
    <citation type="submission" date="2020-04" db="EMBL/GenBank/DDBJ databases">
        <authorList>
            <person name="De Canck E."/>
        </authorList>
    </citation>
    <scope>NUCLEOTIDE SEQUENCE [LARGE SCALE GENOMIC DNA]</scope>
    <source>
        <strain evidence="1 2">LMG 28138</strain>
    </source>
</reference>